<protein>
    <submittedName>
        <fullName evidence="9">Outer membrane protein</fullName>
    </submittedName>
</protein>
<dbReference type="RefSeq" id="WP_166850513.1">
    <property type="nucleotide sequence ID" value="NZ_JAAONY010000001.1"/>
</dbReference>
<sequence>MLRKTLIVAISGLVAASASYADSLQEVYLQALKNDHQIKADEAAFLAGKEAVNIGRASLLPNVNARAQYSKTEQDSVGALFTGGPAATTEIDRENEAYTASLTQPLFNMAAWYGFQQGKAQTKQAEYQFASAQQTLILRVVEAYLNVLQALDTLSTAKAEQKALSHQLEQTKQRFEVGLAAITDVHEAQAAYDSANASTLQAQGNVGIQFEALEVLTGKKADAISPLKDDLPVVNPTPAARADWVDFALKNNYALKVAKANAESSKQGAKAAKANHLPTLNGSISYTHYDDTNTDITAQGSTTSSDSRAVDGTTFAVTLDVPIYSGGGTSARRRQAYQNWMQAQELYNKSLRDTIQQARSAHLQVVTDVAQVKAQKQALTSNMSAQEATQAGYEVGTRNIVDVLQAQQRLYAAQRNYDNSRYAYILNNLRLKQAAGTLSPEDINSLDQWMSNSQSINRAEVDAL</sequence>
<dbReference type="GO" id="GO:1990281">
    <property type="term" value="C:efflux pump complex"/>
    <property type="evidence" value="ECO:0007669"/>
    <property type="project" value="TreeGrafter"/>
</dbReference>
<evidence type="ECO:0000313" key="9">
    <source>
        <dbReference type="EMBL" id="MBB6520689.1"/>
    </source>
</evidence>
<dbReference type="Pfam" id="PF02321">
    <property type="entry name" value="OEP"/>
    <property type="match status" value="2"/>
</dbReference>
<proteinExistence type="inferred from homology"/>
<evidence type="ECO:0000256" key="1">
    <source>
        <dbReference type="ARBA" id="ARBA00004442"/>
    </source>
</evidence>
<dbReference type="Proteomes" id="UP000528457">
    <property type="component" value="Unassembled WGS sequence"/>
</dbReference>
<comment type="caution">
    <text evidence="9">The sequence shown here is derived from an EMBL/GenBank/DDBJ whole genome shotgun (WGS) entry which is preliminary data.</text>
</comment>
<keyword evidence="10" id="KW-1185">Reference proteome</keyword>
<evidence type="ECO:0000256" key="8">
    <source>
        <dbReference type="SAM" id="SignalP"/>
    </source>
</evidence>
<keyword evidence="4" id="KW-1134">Transmembrane beta strand</keyword>
<name>A0A7X0JR01_9GAMM</name>
<keyword evidence="6" id="KW-0472">Membrane</keyword>
<dbReference type="GO" id="GO:0015288">
    <property type="term" value="F:porin activity"/>
    <property type="evidence" value="ECO:0007669"/>
    <property type="project" value="TreeGrafter"/>
</dbReference>
<accession>A0A7X0JR01</accession>
<evidence type="ECO:0000256" key="4">
    <source>
        <dbReference type="ARBA" id="ARBA00022452"/>
    </source>
</evidence>
<comment type="subcellular location">
    <subcellularLocation>
        <location evidence="1">Cell outer membrane</location>
    </subcellularLocation>
</comment>
<evidence type="ECO:0000256" key="2">
    <source>
        <dbReference type="ARBA" id="ARBA00007613"/>
    </source>
</evidence>
<dbReference type="SUPFAM" id="SSF56954">
    <property type="entry name" value="Outer membrane efflux proteins (OEP)"/>
    <property type="match status" value="1"/>
</dbReference>
<dbReference type="InterPro" id="IPR051906">
    <property type="entry name" value="TolC-like"/>
</dbReference>
<dbReference type="InParanoid" id="A0A7X0JR01"/>
<dbReference type="NCBIfam" id="TIGR01844">
    <property type="entry name" value="type_I_sec_TolC"/>
    <property type="match status" value="1"/>
</dbReference>
<gene>
    <name evidence="9" type="ORF">HNR48_000967</name>
</gene>
<evidence type="ECO:0000256" key="6">
    <source>
        <dbReference type="ARBA" id="ARBA00023136"/>
    </source>
</evidence>
<dbReference type="FunCoup" id="A0A7X0JR01">
    <property type="interactions" value="279"/>
</dbReference>
<dbReference type="GO" id="GO:0015562">
    <property type="term" value="F:efflux transmembrane transporter activity"/>
    <property type="evidence" value="ECO:0007669"/>
    <property type="project" value="InterPro"/>
</dbReference>
<dbReference type="GO" id="GO:0009279">
    <property type="term" value="C:cell outer membrane"/>
    <property type="evidence" value="ECO:0007669"/>
    <property type="project" value="UniProtKB-SubCell"/>
</dbReference>
<evidence type="ECO:0000256" key="5">
    <source>
        <dbReference type="ARBA" id="ARBA00022692"/>
    </source>
</evidence>
<comment type="similarity">
    <text evidence="2">Belongs to the outer membrane factor (OMF) (TC 1.B.17) family.</text>
</comment>
<organism evidence="9 10">
    <name type="scientific">Pseudoteredinibacter isoporae</name>
    <dbReference type="NCBI Taxonomy" id="570281"/>
    <lineage>
        <taxon>Bacteria</taxon>
        <taxon>Pseudomonadati</taxon>
        <taxon>Pseudomonadota</taxon>
        <taxon>Gammaproteobacteria</taxon>
        <taxon>Cellvibrionales</taxon>
        <taxon>Cellvibrionaceae</taxon>
        <taxon>Pseudoteredinibacter</taxon>
    </lineage>
</organism>
<keyword evidence="7" id="KW-0998">Cell outer membrane</keyword>
<feature type="signal peptide" evidence="8">
    <location>
        <begin position="1"/>
        <end position="21"/>
    </location>
</feature>
<feature type="chain" id="PRO_5031490663" evidence="8">
    <location>
        <begin position="22"/>
        <end position="464"/>
    </location>
</feature>
<evidence type="ECO:0000256" key="3">
    <source>
        <dbReference type="ARBA" id="ARBA00022448"/>
    </source>
</evidence>
<dbReference type="PANTHER" id="PTHR30026">
    <property type="entry name" value="OUTER MEMBRANE PROTEIN TOLC"/>
    <property type="match status" value="1"/>
</dbReference>
<dbReference type="InterPro" id="IPR010130">
    <property type="entry name" value="T1SS_OMP_TolC"/>
</dbReference>
<dbReference type="Gene3D" id="1.20.1600.10">
    <property type="entry name" value="Outer membrane efflux proteins (OEP)"/>
    <property type="match status" value="1"/>
</dbReference>
<dbReference type="PANTHER" id="PTHR30026:SF20">
    <property type="entry name" value="OUTER MEMBRANE PROTEIN TOLC"/>
    <property type="match status" value="1"/>
</dbReference>
<dbReference type="AlphaFoldDB" id="A0A7X0JR01"/>
<keyword evidence="5" id="KW-0812">Transmembrane</keyword>
<dbReference type="InterPro" id="IPR003423">
    <property type="entry name" value="OMP_efflux"/>
</dbReference>
<reference evidence="9 10" key="1">
    <citation type="submission" date="2020-08" db="EMBL/GenBank/DDBJ databases">
        <title>Genomic Encyclopedia of Type Strains, Phase IV (KMG-IV): sequencing the most valuable type-strain genomes for metagenomic binning, comparative biology and taxonomic classification.</title>
        <authorList>
            <person name="Goeker M."/>
        </authorList>
    </citation>
    <scope>NUCLEOTIDE SEQUENCE [LARGE SCALE GENOMIC DNA]</scope>
    <source>
        <strain evidence="9 10">DSM 22368</strain>
    </source>
</reference>
<keyword evidence="3" id="KW-0813">Transport</keyword>
<evidence type="ECO:0000256" key="7">
    <source>
        <dbReference type="ARBA" id="ARBA00023237"/>
    </source>
</evidence>
<evidence type="ECO:0000313" key="10">
    <source>
        <dbReference type="Proteomes" id="UP000528457"/>
    </source>
</evidence>
<dbReference type="EMBL" id="JACHHT010000001">
    <property type="protein sequence ID" value="MBB6520689.1"/>
    <property type="molecule type" value="Genomic_DNA"/>
</dbReference>
<keyword evidence="8" id="KW-0732">Signal</keyword>